<dbReference type="GO" id="GO:0005886">
    <property type="term" value="C:plasma membrane"/>
    <property type="evidence" value="ECO:0007669"/>
    <property type="project" value="TreeGrafter"/>
</dbReference>
<dbReference type="OrthoDB" id="273392at2"/>
<protein>
    <submittedName>
        <fullName evidence="7">ABC transporter ATP-binding protein</fullName>
    </submittedName>
</protein>
<feature type="domain" description="ABC transporter" evidence="6">
    <location>
        <begin position="44"/>
        <end position="270"/>
    </location>
</feature>
<dbReference type="GO" id="GO:0098796">
    <property type="term" value="C:membrane protein complex"/>
    <property type="evidence" value="ECO:0007669"/>
    <property type="project" value="UniProtKB-ARBA"/>
</dbReference>
<dbReference type="GO" id="GO:0022857">
    <property type="term" value="F:transmembrane transporter activity"/>
    <property type="evidence" value="ECO:0007669"/>
    <property type="project" value="TreeGrafter"/>
</dbReference>
<keyword evidence="2" id="KW-0547">Nucleotide-binding</keyword>
<dbReference type="PROSITE" id="PS50893">
    <property type="entry name" value="ABC_TRANSPORTER_2"/>
    <property type="match status" value="1"/>
</dbReference>
<dbReference type="PANTHER" id="PTHR24220:SF689">
    <property type="entry name" value="LIPOPROTEIN-RELEASING SYSTEM ATP-BINDING PROTEIN LOLD"/>
    <property type="match status" value="1"/>
</dbReference>
<dbReference type="AlphaFoldDB" id="A0A2S8F4I3"/>
<comment type="similarity">
    <text evidence="4">Belongs to the ABC transporter superfamily. Macrolide exporter (TC 3.A.1.122) family.</text>
</comment>
<sequence>MSDSYLSTTIPAHNVPPQPAAKKPAPHINTDRFDTPIEVDRPILRTSGLYKSYRKGQHVVPVLRGVDFVANEGRVTSIIGQSGSGKSTLLHLLGTLDVPDQGEIYFEDKRTDNLPIRQRDRLRNGQFGLIFQFYHLLPELTTLENVLTPAMISYGFFKYWAVRKQLRERAKEVLDLVGLGHRLTHKPRELSGGEMQRTAIARALISNPKVLLADEPTGNLDRQTGQEVLGILRKLNEEQGLTIVMVTHDQSIADEADAIVRLAEGCVEKV</sequence>
<feature type="region of interest" description="Disordered" evidence="5">
    <location>
        <begin position="1"/>
        <end position="33"/>
    </location>
</feature>
<comment type="caution">
    <text evidence="7">The sequence shown here is derived from an EMBL/GenBank/DDBJ whole genome shotgun (WGS) entry which is preliminary data.</text>
</comment>
<dbReference type="Gene3D" id="3.40.50.300">
    <property type="entry name" value="P-loop containing nucleotide triphosphate hydrolases"/>
    <property type="match status" value="1"/>
</dbReference>
<evidence type="ECO:0000313" key="7">
    <source>
        <dbReference type="EMBL" id="PQO27075.1"/>
    </source>
</evidence>
<evidence type="ECO:0000256" key="5">
    <source>
        <dbReference type="SAM" id="MobiDB-lite"/>
    </source>
</evidence>
<dbReference type="InterPro" id="IPR003593">
    <property type="entry name" value="AAA+_ATPase"/>
</dbReference>
<evidence type="ECO:0000313" key="8">
    <source>
        <dbReference type="Proteomes" id="UP000239388"/>
    </source>
</evidence>
<dbReference type="InterPro" id="IPR017911">
    <property type="entry name" value="MacB-like_ATP-bd"/>
</dbReference>
<dbReference type="InterPro" id="IPR027417">
    <property type="entry name" value="P-loop_NTPase"/>
</dbReference>
<dbReference type="GO" id="GO:0016887">
    <property type="term" value="F:ATP hydrolysis activity"/>
    <property type="evidence" value="ECO:0007669"/>
    <property type="project" value="InterPro"/>
</dbReference>
<dbReference type="FunFam" id="3.40.50.300:FF:000032">
    <property type="entry name" value="Export ABC transporter ATP-binding protein"/>
    <property type="match status" value="1"/>
</dbReference>
<dbReference type="InterPro" id="IPR003439">
    <property type="entry name" value="ABC_transporter-like_ATP-bd"/>
</dbReference>
<dbReference type="EMBL" id="PUIB01000028">
    <property type="protein sequence ID" value="PQO27075.1"/>
    <property type="molecule type" value="Genomic_DNA"/>
</dbReference>
<dbReference type="SMART" id="SM00382">
    <property type="entry name" value="AAA"/>
    <property type="match status" value="1"/>
</dbReference>
<evidence type="ECO:0000256" key="2">
    <source>
        <dbReference type="ARBA" id="ARBA00022741"/>
    </source>
</evidence>
<keyword evidence="3 7" id="KW-0067">ATP-binding</keyword>
<organism evidence="7 8">
    <name type="scientific">Blastopirellula marina</name>
    <dbReference type="NCBI Taxonomy" id="124"/>
    <lineage>
        <taxon>Bacteria</taxon>
        <taxon>Pseudomonadati</taxon>
        <taxon>Planctomycetota</taxon>
        <taxon>Planctomycetia</taxon>
        <taxon>Pirellulales</taxon>
        <taxon>Pirellulaceae</taxon>
        <taxon>Blastopirellula</taxon>
    </lineage>
</organism>
<name>A0A2S8F4I3_9BACT</name>
<accession>A0A2S8F4I3</accession>
<keyword evidence="1" id="KW-0813">Transport</keyword>
<proteinExistence type="inferred from homology"/>
<dbReference type="Pfam" id="PF00005">
    <property type="entry name" value="ABC_tran"/>
    <property type="match status" value="1"/>
</dbReference>
<dbReference type="Proteomes" id="UP000239388">
    <property type="component" value="Unassembled WGS sequence"/>
</dbReference>
<evidence type="ECO:0000256" key="4">
    <source>
        <dbReference type="ARBA" id="ARBA00038388"/>
    </source>
</evidence>
<evidence type="ECO:0000259" key="6">
    <source>
        <dbReference type="PROSITE" id="PS50893"/>
    </source>
</evidence>
<dbReference type="InterPro" id="IPR015854">
    <property type="entry name" value="ABC_transpr_LolD-like"/>
</dbReference>
<dbReference type="GO" id="GO:0005524">
    <property type="term" value="F:ATP binding"/>
    <property type="evidence" value="ECO:0007669"/>
    <property type="project" value="UniProtKB-KW"/>
</dbReference>
<gene>
    <name evidence="7" type="ORF">C5Y98_27875</name>
</gene>
<dbReference type="SUPFAM" id="SSF52540">
    <property type="entry name" value="P-loop containing nucleoside triphosphate hydrolases"/>
    <property type="match status" value="1"/>
</dbReference>
<dbReference type="CDD" id="cd03255">
    <property type="entry name" value="ABC_MJ0796_LolCDE_FtsE"/>
    <property type="match status" value="1"/>
</dbReference>
<evidence type="ECO:0000256" key="1">
    <source>
        <dbReference type="ARBA" id="ARBA00022448"/>
    </source>
</evidence>
<reference evidence="7 8" key="1">
    <citation type="submission" date="2018-02" db="EMBL/GenBank/DDBJ databases">
        <title>Comparative genomes isolates from brazilian mangrove.</title>
        <authorList>
            <person name="Araujo J.E."/>
            <person name="Taketani R.G."/>
            <person name="Silva M.C.P."/>
            <person name="Loureco M.V."/>
            <person name="Andreote F.D."/>
        </authorList>
    </citation>
    <scope>NUCLEOTIDE SEQUENCE [LARGE SCALE GENOMIC DNA]</scope>
    <source>
        <strain evidence="7 8">NAP PRIS-MGV</strain>
    </source>
</reference>
<dbReference type="PANTHER" id="PTHR24220">
    <property type="entry name" value="IMPORT ATP-BINDING PROTEIN"/>
    <property type="match status" value="1"/>
</dbReference>
<evidence type="ECO:0000256" key="3">
    <source>
        <dbReference type="ARBA" id="ARBA00022840"/>
    </source>
</evidence>
<feature type="compositionally biased region" description="Polar residues" evidence="5">
    <location>
        <begin position="1"/>
        <end position="11"/>
    </location>
</feature>